<evidence type="ECO:0000259" key="2">
    <source>
        <dbReference type="Pfam" id="PF00149"/>
    </source>
</evidence>
<evidence type="ECO:0000313" key="4">
    <source>
        <dbReference type="Proteomes" id="UP000275225"/>
    </source>
</evidence>
<dbReference type="InterPro" id="IPR004843">
    <property type="entry name" value="Calcineurin-like_PHP"/>
</dbReference>
<comment type="caution">
    <text evidence="3">The sequence shown here is derived from an EMBL/GenBank/DDBJ whole genome shotgun (WGS) entry which is preliminary data.</text>
</comment>
<dbReference type="RefSeq" id="WP_124236483.1">
    <property type="nucleotide sequence ID" value="NZ_JBHUFI010000005.1"/>
</dbReference>
<evidence type="ECO:0000313" key="3">
    <source>
        <dbReference type="EMBL" id="RQN08382.1"/>
    </source>
</evidence>
<dbReference type="AlphaFoldDB" id="A0A3N6WTL9"/>
<gene>
    <name evidence="3" type="ORF">EHW97_07195</name>
</gene>
<feature type="domain" description="Calcineurin-like phosphoesterase" evidence="2">
    <location>
        <begin position="22"/>
        <end position="166"/>
    </location>
</feature>
<reference evidence="3 4" key="1">
    <citation type="submission" date="2018-11" db="EMBL/GenBank/DDBJ databases">
        <authorList>
            <person name="Li F."/>
        </authorList>
    </citation>
    <scope>NUCLEOTIDE SEQUENCE [LARGE SCALE GENOMIC DNA]</scope>
    <source>
        <strain evidence="3 4">YS17T</strain>
    </source>
</reference>
<sequence>MVRVLAVADEEIPTAESRARGLDVDVLLAAGDLPWDYLENLGRLLEVPAVFVPGNHDPVTGGDVAPGGFISADGHVVEAAGLRIAGLGGCVRYNNGPHQYTQEEYRLRVRRLVAEGRGAVDVLLTHTPASGLGDDADPAHRGIDALHDAIATLTPSWHLHGHIHPYGLQKPTHQVGTTTVLNVIPWTVIEVEPHRGDPAPTRSGPTAEEEAHHGE</sequence>
<dbReference type="InterPro" id="IPR029052">
    <property type="entry name" value="Metallo-depent_PP-like"/>
</dbReference>
<feature type="region of interest" description="Disordered" evidence="1">
    <location>
        <begin position="192"/>
        <end position="215"/>
    </location>
</feature>
<dbReference type="EMBL" id="RQJX01000007">
    <property type="protein sequence ID" value="RQN08382.1"/>
    <property type="molecule type" value="Genomic_DNA"/>
</dbReference>
<dbReference type="SUPFAM" id="SSF56300">
    <property type="entry name" value="Metallo-dependent phosphatases"/>
    <property type="match status" value="1"/>
</dbReference>
<accession>A0A3N6WTL9</accession>
<dbReference type="Pfam" id="PF00149">
    <property type="entry name" value="Metallophos"/>
    <property type="match status" value="1"/>
</dbReference>
<dbReference type="OrthoDB" id="9783591at2"/>
<evidence type="ECO:0000256" key="1">
    <source>
        <dbReference type="SAM" id="MobiDB-lite"/>
    </source>
</evidence>
<dbReference type="Proteomes" id="UP000275225">
    <property type="component" value="Unassembled WGS sequence"/>
</dbReference>
<name>A0A3N6WTL9_9ACTN</name>
<dbReference type="Gene3D" id="3.60.21.10">
    <property type="match status" value="1"/>
</dbReference>
<protein>
    <submittedName>
        <fullName evidence="3">Metallophosphoesterase</fullName>
    </submittedName>
</protein>
<dbReference type="GO" id="GO:0016787">
    <property type="term" value="F:hydrolase activity"/>
    <property type="evidence" value="ECO:0007669"/>
    <property type="project" value="InterPro"/>
</dbReference>
<organism evidence="3 4">
    <name type="scientific">Aeromicrobium camelliae</name>
    <dbReference type="NCBI Taxonomy" id="1538144"/>
    <lineage>
        <taxon>Bacteria</taxon>
        <taxon>Bacillati</taxon>
        <taxon>Actinomycetota</taxon>
        <taxon>Actinomycetes</taxon>
        <taxon>Propionibacteriales</taxon>
        <taxon>Nocardioidaceae</taxon>
        <taxon>Aeromicrobium</taxon>
    </lineage>
</organism>
<proteinExistence type="predicted"/>
<keyword evidence="4" id="KW-1185">Reference proteome</keyword>